<feature type="domain" description="DUF6923" evidence="1">
    <location>
        <begin position="11"/>
        <end position="78"/>
    </location>
</feature>
<sequence>MEADLGINTDSLGCNVLDSYLYGFDSENRVVRIDAQGNVTPVTGEDSVSSSAGEIDADGFYWVSGGGTDFAQINLRPGSLTYGAYLASGEIDNLGYTITD</sequence>
<accession>A0AA40BZ90</accession>
<evidence type="ECO:0000313" key="2">
    <source>
        <dbReference type="EMBL" id="KAK0619476.1"/>
    </source>
</evidence>
<reference evidence="2" key="1">
    <citation type="submission" date="2023-06" db="EMBL/GenBank/DDBJ databases">
        <title>Genome-scale phylogeny and comparative genomics of the fungal order Sordariales.</title>
        <authorList>
            <consortium name="Lawrence Berkeley National Laboratory"/>
            <person name="Hensen N."/>
            <person name="Bonometti L."/>
            <person name="Westerberg I."/>
            <person name="Brannstrom I.O."/>
            <person name="Guillou S."/>
            <person name="Cros-Aarteil S."/>
            <person name="Calhoun S."/>
            <person name="Haridas S."/>
            <person name="Kuo A."/>
            <person name="Mondo S."/>
            <person name="Pangilinan J."/>
            <person name="Riley R."/>
            <person name="Labutti K."/>
            <person name="Andreopoulos B."/>
            <person name="Lipzen A."/>
            <person name="Chen C."/>
            <person name="Yanf M."/>
            <person name="Daum C."/>
            <person name="Ng V."/>
            <person name="Clum A."/>
            <person name="Steindorff A."/>
            <person name="Ohm R."/>
            <person name="Martin F."/>
            <person name="Silar P."/>
            <person name="Natvig D."/>
            <person name="Lalanne C."/>
            <person name="Gautier V."/>
            <person name="Ament-Velasquez S.L."/>
            <person name="Kruys A."/>
            <person name="Hutchinson M.I."/>
            <person name="Powell A.J."/>
            <person name="Barry K."/>
            <person name="Miller A.N."/>
            <person name="Grigoriev I.V."/>
            <person name="Debuchy R."/>
            <person name="Gladieux P."/>
            <person name="Thoren M.H."/>
            <person name="Johannesson H."/>
        </authorList>
    </citation>
    <scope>NUCLEOTIDE SEQUENCE</scope>
    <source>
        <strain evidence="2">CBS 606.72</strain>
    </source>
</reference>
<dbReference type="InterPro" id="IPR054215">
    <property type="entry name" value="DUF6923"/>
</dbReference>
<name>A0AA40BZ90_9PEZI</name>
<organism evidence="2 3">
    <name type="scientific">Immersiella caudata</name>
    <dbReference type="NCBI Taxonomy" id="314043"/>
    <lineage>
        <taxon>Eukaryota</taxon>
        <taxon>Fungi</taxon>
        <taxon>Dikarya</taxon>
        <taxon>Ascomycota</taxon>
        <taxon>Pezizomycotina</taxon>
        <taxon>Sordariomycetes</taxon>
        <taxon>Sordariomycetidae</taxon>
        <taxon>Sordariales</taxon>
        <taxon>Lasiosphaeriaceae</taxon>
        <taxon>Immersiella</taxon>
    </lineage>
</organism>
<comment type="caution">
    <text evidence="2">The sequence shown here is derived from an EMBL/GenBank/DDBJ whole genome shotgun (WGS) entry which is preliminary data.</text>
</comment>
<evidence type="ECO:0000313" key="3">
    <source>
        <dbReference type="Proteomes" id="UP001175000"/>
    </source>
</evidence>
<dbReference type="Proteomes" id="UP001175000">
    <property type="component" value="Unassembled WGS sequence"/>
</dbReference>
<keyword evidence="3" id="KW-1185">Reference proteome</keyword>
<evidence type="ECO:0000259" key="1">
    <source>
        <dbReference type="Pfam" id="PF21959"/>
    </source>
</evidence>
<dbReference type="Pfam" id="PF21959">
    <property type="entry name" value="DUF6923"/>
    <property type="match status" value="1"/>
</dbReference>
<gene>
    <name evidence="2" type="ORF">B0T14DRAFT_566323</name>
</gene>
<dbReference type="AlphaFoldDB" id="A0AA40BZ90"/>
<protein>
    <recommendedName>
        <fullName evidence="1">DUF6923 domain-containing protein</fullName>
    </recommendedName>
</protein>
<dbReference type="EMBL" id="JAULSU010000004">
    <property type="protein sequence ID" value="KAK0619476.1"/>
    <property type="molecule type" value="Genomic_DNA"/>
</dbReference>
<proteinExistence type="predicted"/>